<reference evidence="3" key="1">
    <citation type="submission" date="2016-10" db="EMBL/GenBank/DDBJ databases">
        <authorList>
            <person name="Varghese N."/>
            <person name="Submissions S."/>
        </authorList>
    </citation>
    <scope>NUCLEOTIDE SEQUENCE [LARGE SCALE GENOMIC DNA]</scope>
    <source>
        <strain evidence="3">DSM 44544</strain>
    </source>
</reference>
<evidence type="ECO:0000256" key="1">
    <source>
        <dbReference type="SAM" id="MobiDB-lite"/>
    </source>
</evidence>
<evidence type="ECO:0000313" key="3">
    <source>
        <dbReference type="Proteomes" id="UP000199622"/>
    </source>
</evidence>
<organism evidence="2 3">
    <name type="scientific">Amycolatopsis tolypomycina</name>
    <dbReference type="NCBI Taxonomy" id="208445"/>
    <lineage>
        <taxon>Bacteria</taxon>
        <taxon>Bacillati</taxon>
        <taxon>Actinomycetota</taxon>
        <taxon>Actinomycetes</taxon>
        <taxon>Pseudonocardiales</taxon>
        <taxon>Pseudonocardiaceae</taxon>
        <taxon>Amycolatopsis</taxon>
    </lineage>
</organism>
<dbReference type="Proteomes" id="UP000199622">
    <property type="component" value="Unassembled WGS sequence"/>
</dbReference>
<evidence type="ECO:0000313" key="2">
    <source>
        <dbReference type="EMBL" id="SEB34011.1"/>
    </source>
</evidence>
<proteinExistence type="predicted"/>
<gene>
    <name evidence="2" type="ORF">SAMN04489727_0893</name>
</gene>
<protein>
    <submittedName>
        <fullName evidence="2">Uncharacterized protein</fullName>
    </submittedName>
</protein>
<name>A0A1H4IIV0_9PSEU</name>
<dbReference type="AlphaFoldDB" id="A0A1H4IIV0"/>
<keyword evidence="3" id="KW-1185">Reference proteome</keyword>
<feature type="region of interest" description="Disordered" evidence="1">
    <location>
        <begin position="1"/>
        <end position="34"/>
    </location>
</feature>
<sequence>MGSRFAKTTHAHIGRDPGFAPDPHDAGVRPAKYGGRGEVLPEEYQRGGFFAASASNGTAAAASVMSVETIPDRNTASTAAAFGRL</sequence>
<accession>A0A1H4IIV0</accession>
<dbReference type="EMBL" id="FNSO01000002">
    <property type="protein sequence ID" value="SEB34011.1"/>
    <property type="molecule type" value="Genomic_DNA"/>
</dbReference>